<dbReference type="EMBL" id="JAUIZM010000004">
    <property type="protein sequence ID" value="KAK1389728.1"/>
    <property type="molecule type" value="Genomic_DNA"/>
</dbReference>
<comment type="caution">
    <text evidence="1">The sequence shown here is derived from an EMBL/GenBank/DDBJ whole genome shotgun (WGS) entry which is preliminary data.</text>
</comment>
<gene>
    <name evidence="1" type="ORF">POM88_017906</name>
</gene>
<reference evidence="1" key="1">
    <citation type="submission" date="2023-02" db="EMBL/GenBank/DDBJ databases">
        <title>Genome of toxic invasive species Heracleum sosnowskyi carries increased number of genes despite the absence of recent whole-genome duplications.</title>
        <authorList>
            <person name="Schelkunov M."/>
            <person name="Shtratnikova V."/>
            <person name="Makarenko M."/>
            <person name="Klepikova A."/>
            <person name="Omelchenko D."/>
            <person name="Novikova G."/>
            <person name="Obukhova E."/>
            <person name="Bogdanov V."/>
            <person name="Penin A."/>
            <person name="Logacheva M."/>
        </authorList>
    </citation>
    <scope>NUCLEOTIDE SEQUENCE</scope>
    <source>
        <strain evidence="1">Hsosn_3</strain>
        <tissue evidence="1">Leaf</tissue>
    </source>
</reference>
<accession>A0AAD8IRJ8</accession>
<dbReference type="AlphaFoldDB" id="A0AAD8IRJ8"/>
<proteinExistence type="predicted"/>
<sequence length="161" mass="18605">METDVICEILLPSPYTEENGNSVVLVENSIFSEMLSLFYYDRPTYVLHIWVLENAGEPSEVWTKMTSCNFEPSWRSMGFRNNGEMVLRGGGKFLSYDLEKNMVKDIVDDDSPDVFYIYGETYPYPHQVMNSVINHWSKLGTSLFVYVFKLRILQSRSVNAA</sequence>
<dbReference type="Proteomes" id="UP001237642">
    <property type="component" value="Unassembled WGS sequence"/>
</dbReference>
<evidence type="ECO:0000313" key="2">
    <source>
        <dbReference type="Proteomes" id="UP001237642"/>
    </source>
</evidence>
<keyword evidence="2" id="KW-1185">Reference proteome</keyword>
<protein>
    <recommendedName>
        <fullName evidence="3">F-box associated domain-containing protein</fullName>
    </recommendedName>
</protein>
<evidence type="ECO:0000313" key="1">
    <source>
        <dbReference type="EMBL" id="KAK1389728.1"/>
    </source>
</evidence>
<name>A0AAD8IRJ8_9APIA</name>
<reference evidence="1" key="2">
    <citation type="submission" date="2023-05" db="EMBL/GenBank/DDBJ databases">
        <authorList>
            <person name="Schelkunov M.I."/>
        </authorList>
    </citation>
    <scope>NUCLEOTIDE SEQUENCE</scope>
    <source>
        <strain evidence="1">Hsosn_3</strain>
        <tissue evidence="1">Leaf</tissue>
    </source>
</reference>
<evidence type="ECO:0008006" key="3">
    <source>
        <dbReference type="Google" id="ProtNLM"/>
    </source>
</evidence>
<organism evidence="1 2">
    <name type="scientific">Heracleum sosnowskyi</name>
    <dbReference type="NCBI Taxonomy" id="360622"/>
    <lineage>
        <taxon>Eukaryota</taxon>
        <taxon>Viridiplantae</taxon>
        <taxon>Streptophyta</taxon>
        <taxon>Embryophyta</taxon>
        <taxon>Tracheophyta</taxon>
        <taxon>Spermatophyta</taxon>
        <taxon>Magnoliopsida</taxon>
        <taxon>eudicotyledons</taxon>
        <taxon>Gunneridae</taxon>
        <taxon>Pentapetalae</taxon>
        <taxon>asterids</taxon>
        <taxon>campanulids</taxon>
        <taxon>Apiales</taxon>
        <taxon>Apiaceae</taxon>
        <taxon>Apioideae</taxon>
        <taxon>apioid superclade</taxon>
        <taxon>Tordylieae</taxon>
        <taxon>Tordyliinae</taxon>
        <taxon>Heracleum</taxon>
    </lineage>
</organism>